<dbReference type="InterPro" id="IPR011067">
    <property type="entry name" value="Plasmid_toxin/cell-grow_inhib"/>
</dbReference>
<evidence type="ECO:0000313" key="3">
    <source>
        <dbReference type="Proteomes" id="UP000321578"/>
    </source>
</evidence>
<name>A0A5C6ZNZ0_9FLAO</name>
<dbReference type="Proteomes" id="UP000321578">
    <property type="component" value="Unassembled WGS sequence"/>
</dbReference>
<keyword evidence="1" id="KW-0378">Hydrolase</keyword>
<dbReference type="RefSeq" id="WP_147084838.1">
    <property type="nucleotide sequence ID" value="NZ_VORM01000001.1"/>
</dbReference>
<proteinExistence type="inferred from homology"/>
<accession>A0A5C6ZNZ0</accession>
<dbReference type="Gene3D" id="2.30.30.110">
    <property type="match status" value="1"/>
</dbReference>
<keyword evidence="1" id="KW-0540">Nuclease</keyword>
<dbReference type="AlphaFoldDB" id="A0A5C6ZNZ0"/>
<keyword evidence="1" id="KW-0255">Endonuclease</keyword>
<dbReference type="GO" id="GO:0016075">
    <property type="term" value="P:rRNA catabolic process"/>
    <property type="evidence" value="ECO:0007669"/>
    <property type="project" value="TreeGrafter"/>
</dbReference>
<gene>
    <name evidence="2" type="ORF">ESY86_01885</name>
</gene>
<organism evidence="2 3">
    <name type="scientific">Subsaximicrobium wynnwilliamsii</name>
    <dbReference type="NCBI Taxonomy" id="291179"/>
    <lineage>
        <taxon>Bacteria</taxon>
        <taxon>Pseudomonadati</taxon>
        <taxon>Bacteroidota</taxon>
        <taxon>Flavobacteriia</taxon>
        <taxon>Flavobacteriales</taxon>
        <taxon>Flavobacteriaceae</taxon>
        <taxon>Subsaximicrobium</taxon>
    </lineage>
</organism>
<dbReference type="PIRSF" id="PIRSF033490">
    <property type="entry name" value="MazF"/>
    <property type="match status" value="1"/>
</dbReference>
<dbReference type="Pfam" id="PF02452">
    <property type="entry name" value="PemK_toxin"/>
    <property type="match status" value="1"/>
</dbReference>
<protein>
    <recommendedName>
        <fullName evidence="1">mRNA interferase</fullName>
        <ecNumber evidence="1">3.1.-.-</ecNumber>
    </recommendedName>
</protein>
<dbReference type="InterPro" id="IPR003477">
    <property type="entry name" value="PemK-like"/>
</dbReference>
<reference evidence="2 3" key="1">
    <citation type="submission" date="2019-08" db="EMBL/GenBank/DDBJ databases">
        <title>Genomes of Subsaximicrobium wynnwilliamsii strains.</title>
        <authorList>
            <person name="Bowman J.P."/>
        </authorList>
    </citation>
    <scope>NUCLEOTIDE SEQUENCE [LARGE SCALE GENOMIC DNA]</scope>
    <source>
        <strain evidence="2 3">2-80-2</strain>
    </source>
</reference>
<sequence>MRQREIWNVYFDPVQGSEQAGNRPAVIVSGNNLNKNLDVVWVCPLSSSIHKFEGNPILEPDAENGLKLKSEIMIFHLRSISKERFKKKIGSISSKEMDAVFVTINDLMVF</sequence>
<dbReference type="EC" id="3.1.-.-" evidence="1"/>
<dbReference type="GO" id="GO:0016787">
    <property type="term" value="F:hydrolase activity"/>
    <property type="evidence" value="ECO:0007669"/>
    <property type="project" value="UniProtKB-KW"/>
</dbReference>
<dbReference type="EMBL" id="VORO01000002">
    <property type="protein sequence ID" value="TXD90736.1"/>
    <property type="molecule type" value="Genomic_DNA"/>
</dbReference>
<dbReference type="SUPFAM" id="SSF50118">
    <property type="entry name" value="Cell growth inhibitor/plasmid maintenance toxic component"/>
    <property type="match status" value="1"/>
</dbReference>
<dbReference type="GO" id="GO:0004521">
    <property type="term" value="F:RNA endonuclease activity"/>
    <property type="evidence" value="ECO:0007669"/>
    <property type="project" value="TreeGrafter"/>
</dbReference>
<dbReference type="GO" id="GO:0003677">
    <property type="term" value="F:DNA binding"/>
    <property type="evidence" value="ECO:0007669"/>
    <property type="project" value="InterPro"/>
</dbReference>
<dbReference type="GO" id="GO:0006402">
    <property type="term" value="P:mRNA catabolic process"/>
    <property type="evidence" value="ECO:0007669"/>
    <property type="project" value="TreeGrafter"/>
</dbReference>
<evidence type="ECO:0000313" key="2">
    <source>
        <dbReference type="EMBL" id="TXD90736.1"/>
    </source>
</evidence>
<evidence type="ECO:0000256" key="1">
    <source>
        <dbReference type="PIRNR" id="PIRNR033490"/>
    </source>
</evidence>
<keyword evidence="3" id="KW-1185">Reference proteome</keyword>
<dbReference type="PANTHER" id="PTHR33988">
    <property type="entry name" value="ENDORIBONUCLEASE MAZF-RELATED"/>
    <property type="match status" value="1"/>
</dbReference>
<comment type="caution">
    <text evidence="2">The sequence shown here is derived from an EMBL/GenBank/DDBJ whole genome shotgun (WGS) entry which is preliminary data.</text>
</comment>
<comment type="similarity">
    <text evidence="1">Belongs to the PemK/MazF family.</text>
</comment>
<comment type="function">
    <text evidence="1">Toxic component of a type II toxin-antitoxin (TA) system.</text>
</comment>
<dbReference type="OrthoDB" id="9808744at2"/>